<name>A0A8E0S3Z3_9TREM</name>
<keyword evidence="6 10" id="KW-0378">Hydrolase</keyword>
<dbReference type="EMBL" id="LUCM01001715">
    <property type="protein sequence ID" value="KAA0198479.1"/>
    <property type="molecule type" value="Genomic_DNA"/>
</dbReference>
<evidence type="ECO:0000256" key="4">
    <source>
        <dbReference type="ARBA" id="ARBA00022670"/>
    </source>
</evidence>
<evidence type="ECO:0000256" key="1">
    <source>
        <dbReference type="ARBA" id="ARBA00000707"/>
    </source>
</evidence>
<dbReference type="GO" id="GO:0006508">
    <property type="term" value="P:proteolysis"/>
    <property type="evidence" value="ECO:0007669"/>
    <property type="project" value="UniProtKB-KW"/>
</dbReference>
<keyword evidence="7" id="KW-0788">Thiol protease</keyword>
<feature type="region of interest" description="Disordered" evidence="8">
    <location>
        <begin position="3046"/>
        <end position="3097"/>
    </location>
</feature>
<evidence type="ECO:0000256" key="5">
    <source>
        <dbReference type="ARBA" id="ARBA00022786"/>
    </source>
</evidence>
<dbReference type="GO" id="GO:0016477">
    <property type="term" value="P:cell migration"/>
    <property type="evidence" value="ECO:0007669"/>
    <property type="project" value="TreeGrafter"/>
</dbReference>
<comment type="caution">
    <text evidence="10">The sequence shown here is derived from an EMBL/GenBank/DDBJ whole genome shotgun (WGS) entry which is preliminary data.</text>
</comment>
<feature type="compositionally biased region" description="Low complexity" evidence="8">
    <location>
        <begin position="3455"/>
        <end position="3470"/>
    </location>
</feature>
<feature type="compositionally biased region" description="Low complexity" evidence="8">
    <location>
        <begin position="2801"/>
        <end position="2811"/>
    </location>
</feature>
<feature type="region of interest" description="Disordered" evidence="8">
    <location>
        <begin position="1152"/>
        <end position="1193"/>
    </location>
</feature>
<feature type="compositionally biased region" description="Polar residues" evidence="8">
    <location>
        <begin position="2417"/>
        <end position="2426"/>
    </location>
</feature>
<feature type="region of interest" description="Disordered" evidence="8">
    <location>
        <begin position="3417"/>
        <end position="3496"/>
    </location>
</feature>
<dbReference type="FunFam" id="3.90.70.10:FF:000022">
    <property type="entry name" value="Ubiquitin carboxyl-terminal hydrolase 24"/>
    <property type="match status" value="1"/>
</dbReference>
<gene>
    <name evidence="10" type="ORF">FBUS_04031</name>
</gene>
<feature type="compositionally biased region" description="Acidic residues" evidence="8">
    <location>
        <begin position="3337"/>
        <end position="3353"/>
    </location>
</feature>
<organism evidence="10 11">
    <name type="scientific">Fasciolopsis buskii</name>
    <dbReference type="NCBI Taxonomy" id="27845"/>
    <lineage>
        <taxon>Eukaryota</taxon>
        <taxon>Metazoa</taxon>
        <taxon>Spiralia</taxon>
        <taxon>Lophotrochozoa</taxon>
        <taxon>Platyhelminthes</taxon>
        <taxon>Trematoda</taxon>
        <taxon>Digenea</taxon>
        <taxon>Plagiorchiida</taxon>
        <taxon>Echinostomata</taxon>
        <taxon>Echinostomatoidea</taxon>
        <taxon>Fasciolidae</taxon>
        <taxon>Fasciolopsis</taxon>
    </lineage>
</organism>
<dbReference type="Gene3D" id="3.90.70.10">
    <property type="entry name" value="Cysteine proteinases"/>
    <property type="match status" value="2"/>
</dbReference>
<dbReference type="GO" id="GO:0004843">
    <property type="term" value="F:cysteine-type deubiquitinase activity"/>
    <property type="evidence" value="ECO:0007669"/>
    <property type="project" value="UniProtKB-EC"/>
</dbReference>
<evidence type="ECO:0000313" key="11">
    <source>
        <dbReference type="Proteomes" id="UP000728185"/>
    </source>
</evidence>
<evidence type="ECO:0000256" key="8">
    <source>
        <dbReference type="SAM" id="MobiDB-lite"/>
    </source>
</evidence>
<feature type="compositionally biased region" description="Polar residues" evidence="8">
    <location>
        <begin position="1609"/>
        <end position="1623"/>
    </location>
</feature>
<reference evidence="10" key="1">
    <citation type="submission" date="2019-05" db="EMBL/GenBank/DDBJ databases">
        <title>Annotation for the trematode Fasciolopsis buski.</title>
        <authorList>
            <person name="Choi Y.-J."/>
        </authorList>
    </citation>
    <scope>NUCLEOTIDE SEQUENCE</scope>
    <source>
        <strain evidence="10">HT</strain>
        <tissue evidence="10">Whole worm</tissue>
    </source>
</reference>
<keyword evidence="11" id="KW-1185">Reference proteome</keyword>
<proteinExistence type="inferred from homology"/>
<dbReference type="PANTHER" id="PTHR24006:SF925">
    <property type="entry name" value="UBIQUITINYL HYDROLASE 1"/>
    <property type="match status" value="1"/>
</dbReference>
<dbReference type="SUPFAM" id="SSF54001">
    <property type="entry name" value="Cysteine proteinases"/>
    <property type="match status" value="1"/>
</dbReference>
<feature type="compositionally biased region" description="Polar residues" evidence="8">
    <location>
        <begin position="2113"/>
        <end position="2143"/>
    </location>
</feature>
<dbReference type="InterPro" id="IPR038765">
    <property type="entry name" value="Papain-like_cys_pep_sf"/>
</dbReference>
<feature type="region of interest" description="Disordered" evidence="8">
    <location>
        <begin position="2113"/>
        <end position="2162"/>
    </location>
</feature>
<feature type="region of interest" description="Disordered" evidence="8">
    <location>
        <begin position="3325"/>
        <end position="3369"/>
    </location>
</feature>
<dbReference type="GO" id="GO:0016579">
    <property type="term" value="P:protein deubiquitination"/>
    <property type="evidence" value="ECO:0007669"/>
    <property type="project" value="InterPro"/>
</dbReference>
<dbReference type="Proteomes" id="UP000728185">
    <property type="component" value="Unassembled WGS sequence"/>
</dbReference>
<dbReference type="InterPro" id="IPR050164">
    <property type="entry name" value="Peptidase_C19"/>
</dbReference>
<sequence>MSTIGLDNQDLSDTVGDHESGDDTIEIRNVFESSSDTLVFPISSLTTLNNYLNQSKWVVPVLPDTELETLIKAAIAFAKQGKDEESKHCRRFCRYGLLSSFQKTFLDEALEGWACQILHYIYMNALLAIELCAIKAGDDSVPILDLESVLFNPDTKFQIHSVRTKHLYWKIQHGEQTNGTLRYTHITPLLPHLLAQDPADLPVNTLHLKEYANPNPTKQFAPILIDFINLFGRLGGFDKLAERFTRLDALDNFPPGLMSAYLYPFSMCCEYLHPDTIRDYFVPIMDIIIPHILSMTESNNSNGASSPGTKTEPKTESPTDLCYYLRSFLLHIPERQDQLEKVEMACLNLILRSLQFASFCKRMNALNDLNRLFSRLSPSPLVLVPTEFRSSYSASDPLTIEKVTNWMNEKKVLSLILRENLHQPQYVEKVEKVIRFMIKTNYLTKSDLDRIWDAQDGKHEAIVKNVFDMLAKLALEFTPEQLDHLFVCFQRSWANATKRQREHLIDLICRLAEEDRDGLMVHKVLNLLWDLAVDSNSLVEISDFALKAHAKILDHNISEVGIRNRTEWLAKLISFISEGPTHQYLLPAVKQFIALCNLFPEQQYTQQAPYRTHRRRMKEIKLLNHTHGLCDVTVRNIVKSMSLIRLSRLDPVAAPDAVTQDSLLDGVRSLLQLLRYLLIEGSLCLTLPLMQQLWNGMLGLESPVASEDEVGHAHQISPIVTTEDRELCFDWFSQLPSKTMELDDFRIFFDQNIVRVDPANLTPSGMKLFQNFFFQINLSDGLLPAEPLLIGSGSQFKYLMDNAQLHGIEHIWRMVRDAPTPVAAQAMGLIQQLYSNLSPRLISHQKELIEDLLQNCFSRLKGDYDTIRCLLHAPSNDDPSIQASASHMSSDITRTVERLVRVIQLVQHFISKDNLSSTSQYGADPDAKFQRIPLKRAWVGSSFFISVTFYSPLNETRSSITHVDASGQPRSYMPDTGPALSDTILFPVHANMTIGELRAQLLALRLPSLRGRVAPSQGSSLIPSASMLHSAVIDPAESGPSGCPDLTAQNYKLELYANPAREPTNSSVGMSTGLPPLSGVLIDPAEDDMPVPCLLAHFREWPGDFLQEPNLDRVLNHEEIPPRLSIVANVVLAAPSLYYDFRIDGVKDCLRRESTDQQHQPPIDSSDLNASVHTDQPDLETRLPTSEAATHDVEPAGMPSAINEDGMQTESVATLCNDTNPNSVPSKLNKDCSISDSFEFGSFAQRSHFLLQLAKVAMELNSDQLFSNVLGVLLCLPAPDSLMERLRVEIATSALTAVSQSTKVVPNENADQQSSKSPLHGTYLEELLSANHLDYDQAPTSEDLSRLMELYYTLQVLYCLFLPTAAIAQCHDLFALASADTRTLSQQGVFQKLPLWYNASQLTVQFLRARGLSLLLSCPLLSPRPRDKERCAAHVVHHTIVDLIRLWLVRLLRFLFTMCALTLIALRNHARVHAPRNVPGTCSSIPAPSGSINLVGTDHCTQIPSVLTQRVSRLCDAFKSPVRVNNPIAGGGFFLVRHADWVSRVAISFGVTGFEVEQQWLPSAPSTGVDNLLLLVFDTSSDGLLLGQASGTKDGQIVDADGDSACVTDRTNSNVGTRHSSGSDPAAGRRWSALSPKRMENSPEKCFGSGNLSPSSTASKVSGVGAAAVKRSGRGKMAHGILDDFYKQIIQSLQCGDSAGMVAFEAVSCLPFCVALFPNCHLVELLIGVSSTLSLTVDGNCTVTWARFLQDLIFSRSELLRYASLYSLYQMVTLTPLPTVDLPDSLLDEIFLSWTADSTLHTIQLLYTFLPTQATLFASQSNEFFRLLALLLRHVHWQGIPLADAVSSLIQEVDWLRTAIARRRTRSLAQSITDLFPMGSSSSPDPISSNTSGSSASFTSPEALDKLLYGHMHVCSVLLLFREPGSGVSLGGDSGREPVASILAGYTEFEKRYLTPLTKDIIQILLFPAREQAELQSMVDAGASLSDHLLTGVFDLLLSLVKRDPSAVHLLSSLLCHSCFPDDFDLSTYSWQYSPPAIHNQSKGVTRFVGLRNGGATCYMNSIIQQLFALVPIRNTVLSARPDLRLQQDTEAKKSSGKETTAAEVAATCSSVSGGAGNTTVGSDSAEFSSVASTGTTQSVRSSPDQKEQQQEQSPSDEGADAVDVELVEVDAEAGAEMNSEKQATEEKPKALTADQIHHLKVLLHTQSIFGHLTLSLLQSYKPVEFWQEFRFSSEQLNIREQHDAVEFMQTVGNDLDEALQLCGMPKAVEQVLGGTFADQKLCIDCPHRYSRNESFTILSVDIRNHTNLFQSLEQYVKGDRLEGDNAYWCEACNAKVTTLKRMCIDRLPLVLAIQLKRFDYDWNRDTAIKFNDYFEFPRELDMYPYTVRGLEQHILEAKMGTTEEDEDSQDQTETTHSVPQTQHQPGSDPLLISPTLPDSPSQEEHSQCTRYTLRGVVVHSGQAGGGHYYSFIRQYCSKTKTYRWYKYDDTEVSLSNMDNEDEARAQWFGGDDSYSWTSKRWWCAYILFYEREDFQSQLGKLALTSDNVSLCLGTTNISAVTPQVKKVVHVENVEYLHQQMQFHPLLADFVLNVTRASLDMCARMPDVAEDLALTSMRLLINFCFTIRFQNVARDWERWIPVFFRLVAIKPLVRQKFVQWTFFSSPDRATELLFECPYAEVRFLFGSLIVYIVRMSAFDPCTSGANCMRALQQHARNITSLSTPGTSSSPTPNLSSQAARSESAANLLRVFICTNSPTGLNLSPCPQPNLADCLLQLIMYQLRYSPAECARQSTPSNTAVSSSGVDSKSFSPTQPVGPPHSSDATGYGSPGKNTPGTSYTKSNTRFSSHHPLVWCQYFSIFLDYATTDEIARKRLLRLGVPELFLRYVFNNHSALTSTTSLFGVPWLGSTTAPSSTARSAEAIRQGLDRILYTVWDACMHTGQPIASSVEETRHQFSACVSAVMLALTTNASHMSSYWDLYGVGSGSNAIGAGNGTGPGVGDGTLGSGGSSSSVNIQYAGLVKLWTLVSLLVRSLDVSALLTSPSFTAPSPPSSTIKTETKKESSVTFPNSVPINEITSVDPGAPASAPPETLHPSFMTTDKRTRRMTTDPIHKNPYATSSVPLYPISQSLITCLLPGSPSRFSSPAIRSWLNAATLDPISRMLMFLCYENIQFSTVVLNGLVVTIQNYQSEVSLALPLLQSILCIPDSFKCERVRFVLCDANQTGLISPLPTATYRQSISQYTRVVKMFMVLILKDADVQRLLQSNEALANRLRQWIMAIGRSLQPSSTMTQSYWCMPPSRTNQSQDAFLALAQQVLKILPVADDVGPGASSGESEGLEQEEEEEEGEEEDADRYQSDDGSHYGDPLDERGISSGSCVFFPESTHLFKFDPNQVFLRTPPPDPLMLVLNERYYMDSGKPEDDEMAPEPDNTAPVRQVGHEGDALDGPFISQNESASSTAASSSSYSSPSVPEPGEHQIDIVHRPARPAGSNRPPF</sequence>
<dbReference type="PANTHER" id="PTHR24006">
    <property type="entry name" value="UBIQUITIN CARBOXYL-TERMINAL HYDROLASE"/>
    <property type="match status" value="1"/>
</dbReference>
<evidence type="ECO:0000313" key="10">
    <source>
        <dbReference type="EMBL" id="KAA0198479.1"/>
    </source>
</evidence>
<evidence type="ECO:0000259" key="9">
    <source>
        <dbReference type="PROSITE" id="PS50235"/>
    </source>
</evidence>
<evidence type="ECO:0000256" key="2">
    <source>
        <dbReference type="ARBA" id="ARBA00009085"/>
    </source>
</evidence>
<evidence type="ECO:0000256" key="7">
    <source>
        <dbReference type="ARBA" id="ARBA00022807"/>
    </source>
</evidence>
<dbReference type="SUPFAM" id="SSF48371">
    <property type="entry name" value="ARM repeat"/>
    <property type="match status" value="1"/>
</dbReference>
<dbReference type="InterPro" id="IPR018200">
    <property type="entry name" value="USP_CS"/>
</dbReference>
<dbReference type="GO" id="GO:0005829">
    <property type="term" value="C:cytosol"/>
    <property type="evidence" value="ECO:0007669"/>
    <property type="project" value="TreeGrafter"/>
</dbReference>
<feature type="domain" description="USP" evidence="9">
    <location>
        <begin position="2049"/>
        <end position="2533"/>
    </location>
</feature>
<dbReference type="InterPro" id="IPR001394">
    <property type="entry name" value="Peptidase_C19_UCH"/>
</dbReference>
<dbReference type="PROSITE" id="PS00972">
    <property type="entry name" value="USP_1"/>
    <property type="match status" value="1"/>
</dbReference>
<feature type="compositionally biased region" description="Polar residues" evidence="8">
    <location>
        <begin position="2831"/>
        <end position="2842"/>
    </location>
</feature>
<evidence type="ECO:0000256" key="6">
    <source>
        <dbReference type="ARBA" id="ARBA00022801"/>
    </source>
</evidence>
<evidence type="ECO:0000256" key="3">
    <source>
        <dbReference type="ARBA" id="ARBA00012759"/>
    </source>
</evidence>
<feature type="compositionally biased region" description="Polar residues" evidence="8">
    <location>
        <begin position="3065"/>
        <end position="3078"/>
    </location>
</feature>
<feature type="region of interest" description="Disordered" evidence="8">
    <location>
        <begin position="1609"/>
        <end position="1659"/>
    </location>
</feature>
<dbReference type="GO" id="GO:0005634">
    <property type="term" value="C:nucleus"/>
    <property type="evidence" value="ECO:0007669"/>
    <property type="project" value="TreeGrafter"/>
</dbReference>
<feature type="compositionally biased region" description="Polar residues" evidence="8">
    <location>
        <begin position="1"/>
        <end position="12"/>
    </location>
</feature>
<dbReference type="InterPro" id="IPR016024">
    <property type="entry name" value="ARM-type_fold"/>
</dbReference>
<feature type="region of interest" description="Disordered" evidence="8">
    <location>
        <begin position="2401"/>
        <end position="2446"/>
    </location>
</feature>
<dbReference type="Pfam" id="PF00443">
    <property type="entry name" value="UCH"/>
    <property type="match status" value="1"/>
</dbReference>
<feature type="region of interest" description="Disordered" evidence="8">
    <location>
        <begin position="2792"/>
        <end position="2842"/>
    </location>
</feature>
<dbReference type="PROSITE" id="PS00973">
    <property type="entry name" value="USP_2"/>
    <property type="match status" value="1"/>
</dbReference>
<feature type="compositionally biased region" description="Basic and acidic residues" evidence="8">
    <location>
        <begin position="3354"/>
        <end position="3369"/>
    </location>
</feature>
<keyword evidence="5" id="KW-0833">Ubl conjugation pathway</keyword>
<dbReference type="PROSITE" id="PS50235">
    <property type="entry name" value="USP_3"/>
    <property type="match status" value="1"/>
</dbReference>
<feature type="compositionally biased region" description="Basic and acidic residues" evidence="8">
    <location>
        <begin position="3474"/>
        <end position="3483"/>
    </location>
</feature>
<comment type="similarity">
    <text evidence="2">Belongs to the peptidase C19 family.</text>
</comment>
<protein>
    <recommendedName>
        <fullName evidence="3">ubiquitinyl hydrolase 1</fullName>
        <ecNumber evidence="3">3.4.19.12</ecNumber>
    </recommendedName>
</protein>
<dbReference type="Pfam" id="PF25010">
    <property type="entry name" value="ARM_UBP24_USP9X-Y"/>
    <property type="match status" value="1"/>
</dbReference>
<dbReference type="OrthoDB" id="289038at2759"/>
<dbReference type="InterPro" id="IPR028889">
    <property type="entry name" value="USP"/>
</dbReference>
<keyword evidence="4" id="KW-0645">Protease</keyword>
<dbReference type="InterPro" id="IPR056850">
    <property type="entry name" value="ARM_UBP34_24_USP9X_Y"/>
</dbReference>
<accession>A0A8E0S3Z3</accession>
<feature type="region of interest" description="Disordered" evidence="8">
    <location>
        <begin position="1"/>
        <end position="20"/>
    </location>
</feature>
<comment type="catalytic activity">
    <reaction evidence="1">
        <text>Thiol-dependent hydrolysis of ester, thioester, amide, peptide and isopeptide bonds formed by the C-terminal Gly of ubiquitin (a 76-residue protein attached to proteins as an intracellular targeting signal).</text>
        <dbReference type="EC" id="3.4.19.12"/>
    </reaction>
</comment>
<dbReference type="EC" id="3.4.19.12" evidence="3"/>